<dbReference type="GO" id="GO:0003713">
    <property type="term" value="F:transcription coactivator activity"/>
    <property type="evidence" value="ECO:0000318"/>
    <property type="project" value="GO_Central"/>
</dbReference>
<dbReference type="KEGG" id="tva:5463773"/>
<dbReference type="PANTHER" id="PTHR13168:SF0">
    <property type="entry name" value="C-MYC-BINDING PROTEIN"/>
    <property type="match status" value="1"/>
</dbReference>
<dbReference type="VEuPathDB" id="TrichDB:TVAG_253810"/>
<evidence type="ECO:0000256" key="1">
    <source>
        <dbReference type="ARBA" id="ARBA00004123"/>
    </source>
</evidence>
<comment type="similarity">
    <text evidence="2">Belongs to the AMY1 family.</text>
</comment>
<proteinExistence type="inferred from homology"/>
<dbReference type="InParanoid" id="A2DMP8"/>
<protein>
    <submittedName>
        <fullName evidence="4">Uncharacterized protein</fullName>
    </submittedName>
</protein>
<gene>
    <name evidence="4" type="ORF">TVAG_253810</name>
</gene>
<keyword evidence="3" id="KW-0539">Nucleus</keyword>
<dbReference type="RefSeq" id="XP_001579255.1">
    <property type="nucleotide sequence ID" value="XM_001579205.1"/>
</dbReference>
<dbReference type="GO" id="GO:0006355">
    <property type="term" value="P:regulation of DNA-templated transcription"/>
    <property type="evidence" value="ECO:0000318"/>
    <property type="project" value="GO_Central"/>
</dbReference>
<organism evidence="4 5">
    <name type="scientific">Trichomonas vaginalis (strain ATCC PRA-98 / G3)</name>
    <dbReference type="NCBI Taxonomy" id="412133"/>
    <lineage>
        <taxon>Eukaryota</taxon>
        <taxon>Metamonada</taxon>
        <taxon>Parabasalia</taxon>
        <taxon>Trichomonadida</taxon>
        <taxon>Trichomonadidae</taxon>
        <taxon>Trichomonas</taxon>
    </lineage>
</organism>
<dbReference type="Proteomes" id="UP000001542">
    <property type="component" value="Unassembled WGS sequence"/>
</dbReference>
<reference evidence="4" key="1">
    <citation type="submission" date="2006-10" db="EMBL/GenBank/DDBJ databases">
        <authorList>
            <person name="Amadeo P."/>
            <person name="Zhao Q."/>
            <person name="Wortman J."/>
            <person name="Fraser-Liggett C."/>
            <person name="Carlton J."/>
        </authorList>
    </citation>
    <scope>NUCLEOTIDE SEQUENCE</scope>
    <source>
        <strain evidence="4">G3</strain>
    </source>
</reference>
<dbReference type="SMR" id="A2DMP8"/>
<keyword evidence="5" id="KW-1185">Reference proteome</keyword>
<evidence type="ECO:0000256" key="2">
    <source>
        <dbReference type="ARBA" id="ARBA00009389"/>
    </source>
</evidence>
<evidence type="ECO:0000256" key="3">
    <source>
        <dbReference type="ARBA" id="ARBA00023242"/>
    </source>
</evidence>
<dbReference type="VEuPathDB" id="TrichDB:TVAGG3_0059730"/>
<dbReference type="EMBL" id="DS113220">
    <property type="protein sequence ID" value="EAY18269.1"/>
    <property type="molecule type" value="Genomic_DNA"/>
</dbReference>
<dbReference type="PANTHER" id="PTHR13168">
    <property type="entry name" value="ASSOCIATE OF C-MYC AMY-1"/>
    <property type="match status" value="1"/>
</dbReference>
<evidence type="ECO:0000313" key="4">
    <source>
        <dbReference type="EMBL" id="EAY18269.1"/>
    </source>
</evidence>
<name>A2DMP8_TRIV3</name>
<reference evidence="4" key="2">
    <citation type="journal article" date="2007" name="Science">
        <title>Draft genome sequence of the sexually transmitted pathogen Trichomonas vaginalis.</title>
        <authorList>
            <person name="Carlton J.M."/>
            <person name="Hirt R.P."/>
            <person name="Silva J.C."/>
            <person name="Delcher A.L."/>
            <person name="Schatz M."/>
            <person name="Zhao Q."/>
            <person name="Wortman J.R."/>
            <person name="Bidwell S.L."/>
            <person name="Alsmark U.C.M."/>
            <person name="Besteiro S."/>
            <person name="Sicheritz-Ponten T."/>
            <person name="Noel C.J."/>
            <person name="Dacks J.B."/>
            <person name="Foster P.G."/>
            <person name="Simillion C."/>
            <person name="Van de Peer Y."/>
            <person name="Miranda-Saavedra D."/>
            <person name="Barton G.J."/>
            <person name="Westrop G.D."/>
            <person name="Mueller S."/>
            <person name="Dessi D."/>
            <person name="Fiori P.L."/>
            <person name="Ren Q."/>
            <person name="Paulsen I."/>
            <person name="Zhang H."/>
            <person name="Bastida-Corcuera F.D."/>
            <person name="Simoes-Barbosa A."/>
            <person name="Brown M.T."/>
            <person name="Hayes R.D."/>
            <person name="Mukherjee M."/>
            <person name="Okumura C.Y."/>
            <person name="Schneider R."/>
            <person name="Smith A.J."/>
            <person name="Vanacova S."/>
            <person name="Villalvazo M."/>
            <person name="Haas B.J."/>
            <person name="Pertea M."/>
            <person name="Feldblyum T.V."/>
            <person name="Utterback T.R."/>
            <person name="Shu C.L."/>
            <person name="Osoegawa K."/>
            <person name="de Jong P.J."/>
            <person name="Hrdy I."/>
            <person name="Horvathova L."/>
            <person name="Zubacova Z."/>
            <person name="Dolezal P."/>
            <person name="Malik S.B."/>
            <person name="Logsdon J.M. Jr."/>
            <person name="Henze K."/>
            <person name="Gupta A."/>
            <person name="Wang C.C."/>
            <person name="Dunne R.L."/>
            <person name="Upcroft J.A."/>
            <person name="Upcroft P."/>
            <person name="White O."/>
            <person name="Salzberg S.L."/>
            <person name="Tang P."/>
            <person name="Chiu C.-H."/>
            <person name="Lee Y.-S."/>
            <person name="Embley T.M."/>
            <person name="Coombs G.H."/>
            <person name="Mottram J.C."/>
            <person name="Tachezy J."/>
            <person name="Fraser-Liggett C.M."/>
            <person name="Johnson P.J."/>
        </authorList>
    </citation>
    <scope>NUCLEOTIDE SEQUENCE [LARGE SCALE GENOMIC DNA]</scope>
    <source>
        <strain evidence="4">G3</strain>
    </source>
</reference>
<dbReference type="OrthoDB" id="524165at2759"/>
<dbReference type="PRINTS" id="PR02028">
    <property type="entry name" value="CMYCBINDINGP"/>
</dbReference>
<dbReference type="AlphaFoldDB" id="A2DMP8"/>
<dbReference type="STRING" id="5722.A2DMP8"/>
<dbReference type="GO" id="GO:0005634">
    <property type="term" value="C:nucleus"/>
    <property type="evidence" value="ECO:0000318"/>
    <property type="project" value="GO_Central"/>
</dbReference>
<accession>A2DMP8</accession>
<dbReference type="InterPro" id="IPR026060">
    <property type="entry name" value="AMY1"/>
</dbReference>
<comment type="subcellular location">
    <subcellularLocation>
        <location evidence="1">Nucleus</location>
    </subcellularLocation>
</comment>
<evidence type="ECO:0000313" key="5">
    <source>
        <dbReference type="Proteomes" id="UP000001542"/>
    </source>
</evidence>
<sequence length="79" mass="8987">MSDDKAEFRNYLEQSGVVDSINKVLINLFDEVDLPNDPMEYIKQYLGCPKGVDAAAIAAENARLEEEIKNLEEQLKKKK</sequence>